<evidence type="ECO:0000256" key="9">
    <source>
        <dbReference type="RuleBase" id="RU003733"/>
    </source>
</evidence>
<dbReference type="InterPro" id="IPR050406">
    <property type="entry name" value="FGGY_Carb_Kinase"/>
</dbReference>
<proteinExistence type="inferred from homology"/>
<evidence type="ECO:0000256" key="7">
    <source>
        <dbReference type="ARBA" id="ARBA00023277"/>
    </source>
</evidence>
<dbReference type="Gene3D" id="3.30.420.40">
    <property type="match status" value="2"/>
</dbReference>
<keyword evidence="2 8" id="KW-0859">Xylose metabolism</keyword>
<sequence>MFLGLDLGTSGVKAVLIDDDQTVIATGHAPLSVSNPNPGWSEQAPADWIAACRTAIAALNQPLSRVAGIGLSGQMHGAVCIDSAEQVLRPAILWNDGRAHAEAAALDADPQFRRVTGNIVFAGFTAPKLVWMAKHEPDLFDRTARVLLPKDYLRLWLTGEAVGEMSDASGTAWFDPAHRDWSDELLAATGMSRAQMPTLVEGSQVSGQLRADLAAELGLPAGIPVAGGAGDNAATAIAAGIAGPGMGFVSLGTSGVIFAATDRFLPAPETAVHAFCHALPDRWHQMGVMLSAAACLDWWAQILGQSAGDLLGGLGPVATPGKVRFLPYLSGERTPLNDTAIRAQFAGMSVSHGRDDLTRAVLEGVSLALAENMAALKNAGGGSDALIAMGGGARSDLWLSMLAQATGVPVLRPAGAESGGAFGAARLGLMAATGAGDEVLSQPDIAAEFAPDPALTGAWADALAELPALRGENKG</sequence>
<dbReference type="InterPro" id="IPR006000">
    <property type="entry name" value="Xylulokinase"/>
</dbReference>
<dbReference type="SUPFAM" id="SSF53067">
    <property type="entry name" value="Actin-like ATPase domain"/>
    <property type="match status" value="2"/>
</dbReference>
<comment type="function">
    <text evidence="8">Catalyzes the phosphorylation of D-xylulose to D-xylulose 5-phosphate.</text>
</comment>
<dbReference type="InterPro" id="IPR043129">
    <property type="entry name" value="ATPase_NBD"/>
</dbReference>
<dbReference type="Pfam" id="PF00370">
    <property type="entry name" value="FGGY_N"/>
    <property type="match status" value="1"/>
</dbReference>
<feature type="active site" description="Proton acceptor" evidence="8">
    <location>
        <position position="231"/>
    </location>
</feature>
<dbReference type="CDD" id="cd07808">
    <property type="entry name" value="ASKHA_NBD_FGGY_EcXK-like"/>
    <property type="match status" value="1"/>
</dbReference>
<evidence type="ECO:0000256" key="5">
    <source>
        <dbReference type="ARBA" id="ARBA00022777"/>
    </source>
</evidence>
<dbReference type="Pfam" id="PF02782">
    <property type="entry name" value="FGGY_C"/>
    <property type="match status" value="1"/>
</dbReference>
<protein>
    <recommendedName>
        <fullName evidence="8 10">Xylulose kinase</fullName>
        <shortName evidence="8 10">Xylulokinase</shortName>
        <ecNumber evidence="8 10">2.7.1.17</ecNumber>
    </recommendedName>
</protein>
<dbReference type="PROSITE" id="PS00445">
    <property type="entry name" value="FGGY_KINASES_2"/>
    <property type="match status" value="1"/>
</dbReference>
<evidence type="ECO:0000256" key="3">
    <source>
        <dbReference type="ARBA" id="ARBA00022679"/>
    </source>
</evidence>
<dbReference type="HAMAP" id="MF_02220">
    <property type="entry name" value="XylB"/>
    <property type="match status" value="1"/>
</dbReference>
<evidence type="ECO:0000256" key="10">
    <source>
        <dbReference type="RuleBase" id="RU364073"/>
    </source>
</evidence>
<evidence type="ECO:0000256" key="4">
    <source>
        <dbReference type="ARBA" id="ARBA00022741"/>
    </source>
</evidence>
<dbReference type="InterPro" id="IPR018483">
    <property type="entry name" value="Carb_kinase_FGGY_CS"/>
</dbReference>
<evidence type="ECO:0000259" key="11">
    <source>
        <dbReference type="Pfam" id="PF00370"/>
    </source>
</evidence>
<evidence type="ECO:0000256" key="1">
    <source>
        <dbReference type="ARBA" id="ARBA00009156"/>
    </source>
</evidence>
<dbReference type="PANTHER" id="PTHR43095">
    <property type="entry name" value="SUGAR KINASE"/>
    <property type="match status" value="1"/>
</dbReference>
<keyword evidence="6 8" id="KW-0067">ATP-binding</keyword>
<feature type="site" description="Important for activity" evidence="8">
    <location>
        <position position="6"/>
    </location>
</feature>
<dbReference type="EMBL" id="CP025408">
    <property type="protein sequence ID" value="AUH32049.1"/>
    <property type="molecule type" value="Genomic_DNA"/>
</dbReference>
<dbReference type="GO" id="GO:0042732">
    <property type="term" value="P:D-xylose metabolic process"/>
    <property type="evidence" value="ECO:0007669"/>
    <property type="project" value="UniProtKB-KW"/>
</dbReference>
<comment type="similarity">
    <text evidence="1 8 9">Belongs to the FGGY kinase family.</text>
</comment>
<dbReference type="NCBIfam" id="TIGR01312">
    <property type="entry name" value="XylB"/>
    <property type="match status" value="1"/>
</dbReference>
<evidence type="ECO:0000259" key="12">
    <source>
        <dbReference type="Pfam" id="PF02782"/>
    </source>
</evidence>
<evidence type="ECO:0000256" key="2">
    <source>
        <dbReference type="ARBA" id="ARBA00022629"/>
    </source>
</evidence>
<reference evidence="13 14" key="1">
    <citation type="submission" date="2017-12" db="EMBL/GenBank/DDBJ databases">
        <authorList>
            <person name="Hurst M.R.H."/>
        </authorList>
    </citation>
    <scope>NUCLEOTIDE SEQUENCE [LARGE SCALE GENOMIC DNA]</scope>
    <source>
        <strain evidence="13 14">BM15</strain>
    </source>
</reference>
<evidence type="ECO:0000256" key="6">
    <source>
        <dbReference type="ARBA" id="ARBA00022840"/>
    </source>
</evidence>
<feature type="binding site" evidence="8">
    <location>
        <begin position="75"/>
        <end position="76"/>
    </location>
    <ligand>
        <name>substrate</name>
    </ligand>
</feature>
<dbReference type="GO" id="GO:0005524">
    <property type="term" value="F:ATP binding"/>
    <property type="evidence" value="ECO:0007669"/>
    <property type="project" value="UniProtKB-UniRule"/>
</dbReference>
<dbReference type="PIRSF" id="PIRSF000538">
    <property type="entry name" value="GlpK"/>
    <property type="match status" value="1"/>
</dbReference>
<dbReference type="InterPro" id="IPR018484">
    <property type="entry name" value="FGGY_N"/>
</dbReference>
<evidence type="ECO:0000256" key="8">
    <source>
        <dbReference type="HAMAP-Rule" id="MF_02220"/>
    </source>
</evidence>
<dbReference type="AlphaFoldDB" id="A0A2K9ECP0"/>
<evidence type="ECO:0000313" key="14">
    <source>
        <dbReference type="Proteomes" id="UP000233742"/>
    </source>
</evidence>
<dbReference type="KEGG" id="paro:CUV01_00315"/>
<keyword evidence="5 8" id="KW-0418">Kinase</keyword>
<keyword evidence="3 8" id="KW-0808">Transferase</keyword>
<keyword evidence="7 8" id="KW-0119">Carbohydrate metabolism</keyword>
<dbReference type="InterPro" id="IPR000577">
    <property type="entry name" value="Carb_kinase_FGGY"/>
</dbReference>
<feature type="domain" description="Carbohydrate kinase FGGY C-terminal" evidence="12">
    <location>
        <begin position="248"/>
        <end position="432"/>
    </location>
</feature>
<comment type="catalytic activity">
    <reaction evidence="8 10">
        <text>D-xylulose + ATP = D-xylulose 5-phosphate + ADP + H(+)</text>
        <dbReference type="Rhea" id="RHEA:10964"/>
        <dbReference type="ChEBI" id="CHEBI:15378"/>
        <dbReference type="ChEBI" id="CHEBI:17140"/>
        <dbReference type="ChEBI" id="CHEBI:30616"/>
        <dbReference type="ChEBI" id="CHEBI:57737"/>
        <dbReference type="ChEBI" id="CHEBI:456216"/>
        <dbReference type="EC" id="2.7.1.17"/>
    </reaction>
</comment>
<organism evidence="13 14">
    <name type="scientific">Paracoccus tegillarcae</name>
    <dbReference type="NCBI Taxonomy" id="1529068"/>
    <lineage>
        <taxon>Bacteria</taxon>
        <taxon>Pseudomonadati</taxon>
        <taxon>Pseudomonadota</taxon>
        <taxon>Alphaproteobacteria</taxon>
        <taxon>Rhodobacterales</taxon>
        <taxon>Paracoccaceae</taxon>
        <taxon>Paracoccus</taxon>
    </lineage>
</organism>
<feature type="domain" description="Carbohydrate kinase FGGY N-terminal" evidence="11">
    <location>
        <begin position="1"/>
        <end position="237"/>
    </location>
</feature>
<dbReference type="PROSITE" id="PS00933">
    <property type="entry name" value="FGGY_KINASES_1"/>
    <property type="match status" value="1"/>
</dbReference>
<keyword evidence="14" id="KW-1185">Reference proteome</keyword>
<dbReference type="OrthoDB" id="9805576at2"/>
<name>A0A2K9ECP0_9RHOB</name>
<dbReference type="GO" id="GO:0004856">
    <property type="term" value="F:D-xylulokinase activity"/>
    <property type="evidence" value="ECO:0007669"/>
    <property type="project" value="UniProtKB-UniRule"/>
</dbReference>
<dbReference type="InterPro" id="IPR018485">
    <property type="entry name" value="FGGY_C"/>
</dbReference>
<dbReference type="Proteomes" id="UP000233742">
    <property type="component" value="Chromosome"/>
</dbReference>
<gene>
    <name evidence="8 10 13" type="primary">xylB</name>
    <name evidence="13" type="ORF">CUV01_00315</name>
</gene>
<accession>A0A2K9ECP0</accession>
<evidence type="ECO:0000313" key="13">
    <source>
        <dbReference type="EMBL" id="AUH32049.1"/>
    </source>
</evidence>
<dbReference type="PANTHER" id="PTHR43095:SF6">
    <property type="entry name" value="XYLULOSE KINASE"/>
    <property type="match status" value="1"/>
</dbReference>
<dbReference type="RefSeq" id="WP_101458728.1">
    <property type="nucleotide sequence ID" value="NZ_CP025408.1"/>
</dbReference>
<dbReference type="GO" id="GO:0005998">
    <property type="term" value="P:xylulose catabolic process"/>
    <property type="evidence" value="ECO:0007669"/>
    <property type="project" value="UniProtKB-UniRule"/>
</dbReference>
<dbReference type="EC" id="2.7.1.17" evidence="8 10"/>
<keyword evidence="4 8" id="KW-0547">Nucleotide-binding</keyword>